<feature type="domain" description="HTH araC/xylS-type" evidence="4">
    <location>
        <begin position="181"/>
        <end position="281"/>
    </location>
</feature>
<keyword evidence="1" id="KW-0805">Transcription regulation</keyword>
<evidence type="ECO:0000256" key="2">
    <source>
        <dbReference type="ARBA" id="ARBA00023125"/>
    </source>
</evidence>
<dbReference type="PANTHER" id="PTHR43280">
    <property type="entry name" value="ARAC-FAMILY TRANSCRIPTIONAL REGULATOR"/>
    <property type="match status" value="1"/>
</dbReference>
<dbReference type="InterPro" id="IPR009057">
    <property type="entry name" value="Homeodomain-like_sf"/>
</dbReference>
<dbReference type="Pfam" id="PF02311">
    <property type="entry name" value="AraC_binding"/>
    <property type="match status" value="1"/>
</dbReference>
<dbReference type="Pfam" id="PF12833">
    <property type="entry name" value="HTH_18"/>
    <property type="match status" value="1"/>
</dbReference>
<dbReference type="InterPro" id="IPR003313">
    <property type="entry name" value="AraC-bd"/>
</dbReference>
<proteinExistence type="predicted"/>
<dbReference type="Gene3D" id="1.10.10.60">
    <property type="entry name" value="Homeodomain-like"/>
    <property type="match status" value="1"/>
</dbReference>
<dbReference type="PANTHER" id="PTHR43280:SF2">
    <property type="entry name" value="HTH-TYPE TRANSCRIPTIONAL REGULATOR EXSA"/>
    <property type="match status" value="1"/>
</dbReference>
<dbReference type="InterPro" id="IPR014710">
    <property type="entry name" value="RmlC-like_jellyroll"/>
</dbReference>
<name>A0ABV6HMC9_9SPHI</name>
<accession>A0ABV6HMC9</accession>
<protein>
    <submittedName>
        <fullName evidence="5">Helix-turn-helix domain-containing protein</fullName>
    </submittedName>
</protein>
<reference evidence="5 6" key="1">
    <citation type="submission" date="2024-09" db="EMBL/GenBank/DDBJ databases">
        <authorList>
            <person name="Sun Q."/>
            <person name="Mori K."/>
        </authorList>
    </citation>
    <scope>NUCLEOTIDE SEQUENCE [LARGE SCALE GENOMIC DNA]</scope>
    <source>
        <strain evidence="5 6">CCM 7765</strain>
    </source>
</reference>
<dbReference type="SUPFAM" id="SSF46689">
    <property type="entry name" value="Homeodomain-like"/>
    <property type="match status" value="1"/>
</dbReference>
<evidence type="ECO:0000313" key="6">
    <source>
        <dbReference type="Proteomes" id="UP001589774"/>
    </source>
</evidence>
<dbReference type="PRINTS" id="PR00032">
    <property type="entry name" value="HTHARAC"/>
</dbReference>
<organism evidence="5 6">
    <name type="scientific">Olivibacter oleidegradans</name>
    <dbReference type="NCBI Taxonomy" id="760123"/>
    <lineage>
        <taxon>Bacteria</taxon>
        <taxon>Pseudomonadati</taxon>
        <taxon>Bacteroidota</taxon>
        <taxon>Sphingobacteriia</taxon>
        <taxon>Sphingobacteriales</taxon>
        <taxon>Sphingobacteriaceae</taxon>
        <taxon>Olivibacter</taxon>
    </lineage>
</organism>
<evidence type="ECO:0000313" key="5">
    <source>
        <dbReference type="EMBL" id="MFC0319841.1"/>
    </source>
</evidence>
<dbReference type="SUPFAM" id="SSF51215">
    <property type="entry name" value="Regulatory protein AraC"/>
    <property type="match status" value="1"/>
</dbReference>
<dbReference type="RefSeq" id="WP_130855532.1">
    <property type="nucleotide sequence ID" value="NZ_JBHLWO010000002.1"/>
</dbReference>
<keyword evidence="3" id="KW-0804">Transcription</keyword>
<dbReference type="InterPro" id="IPR020449">
    <property type="entry name" value="Tscrpt_reg_AraC-type_HTH"/>
</dbReference>
<gene>
    <name evidence="5" type="ORF">ACFFI0_16075</name>
</gene>
<sequence>MTRFNSYHSLNIFRLEAETWSYPAHKHNFYELIFIEEGNGNHVLNDAVAPYHMGDVFLLRPEDTHYFEIEAPSKFIFLKFTEQLFIEKLEGSRTAKWLDILKTLLQSPFSMNGSLIKDKKDQDQLKHLLQILLAEFSHQCSYSRELQLELFGAVMMMLARAQATAQFGTQCPVNTELDKLSEILSYTRLHALDADKVRVESIARHFSMSPNYISIYVKKHSGLSLQQHIVQIKLKAADQLLKNGRNNINEIAVKLGFTDASHFNKIYKKYNGKNPRDIQRRKTEAFHE</sequence>
<evidence type="ECO:0000256" key="1">
    <source>
        <dbReference type="ARBA" id="ARBA00023015"/>
    </source>
</evidence>
<dbReference type="InterPro" id="IPR018060">
    <property type="entry name" value="HTH_AraC"/>
</dbReference>
<dbReference type="Proteomes" id="UP001589774">
    <property type="component" value="Unassembled WGS sequence"/>
</dbReference>
<comment type="caution">
    <text evidence="5">The sequence shown here is derived from an EMBL/GenBank/DDBJ whole genome shotgun (WGS) entry which is preliminary data.</text>
</comment>
<evidence type="ECO:0000259" key="4">
    <source>
        <dbReference type="PROSITE" id="PS01124"/>
    </source>
</evidence>
<dbReference type="Gene3D" id="2.60.120.10">
    <property type="entry name" value="Jelly Rolls"/>
    <property type="match status" value="1"/>
</dbReference>
<keyword evidence="6" id="KW-1185">Reference proteome</keyword>
<evidence type="ECO:0000256" key="3">
    <source>
        <dbReference type="ARBA" id="ARBA00023163"/>
    </source>
</evidence>
<dbReference type="InterPro" id="IPR037923">
    <property type="entry name" value="HTH-like"/>
</dbReference>
<keyword evidence="2" id="KW-0238">DNA-binding</keyword>
<dbReference type="SMART" id="SM00342">
    <property type="entry name" value="HTH_ARAC"/>
    <property type="match status" value="1"/>
</dbReference>
<dbReference type="EMBL" id="JBHLWO010000002">
    <property type="protein sequence ID" value="MFC0319841.1"/>
    <property type="molecule type" value="Genomic_DNA"/>
</dbReference>
<dbReference type="PROSITE" id="PS01124">
    <property type="entry name" value="HTH_ARAC_FAMILY_2"/>
    <property type="match status" value="1"/>
</dbReference>